<dbReference type="KEGG" id="aay:WYH_01400"/>
<dbReference type="PANTHER" id="PTHR30620:SF16">
    <property type="entry name" value="LYSOSOMAL BETA GLUCOSIDASE"/>
    <property type="match status" value="1"/>
</dbReference>
<organism evidence="9 10">
    <name type="scientific">Croceibacterium atlanticum</name>
    <dbReference type="NCBI Taxonomy" id="1267766"/>
    <lineage>
        <taxon>Bacteria</taxon>
        <taxon>Pseudomonadati</taxon>
        <taxon>Pseudomonadota</taxon>
        <taxon>Alphaproteobacteria</taxon>
        <taxon>Sphingomonadales</taxon>
        <taxon>Erythrobacteraceae</taxon>
        <taxon>Croceibacterium</taxon>
    </lineage>
</organism>
<dbReference type="EC" id="3.2.1.21" evidence="3"/>
<proteinExistence type="inferred from homology"/>
<dbReference type="EMBL" id="CP011452">
    <property type="protein sequence ID" value="AKH42441.1"/>
    <property type="molecule type" value="Genomic_DNA"/>
</dbReference>
<keyword evidence="4" id="KW-0732">Signal</keyword>
<dbReference type="SUPFAM" id="SSF52279">
    <property type="entry name" value="Beta-D-glucan exohydrolase, C-terminal domain"/>
    <property type="match status" value="1"/>
</dbReference>
<dbReference type="InterPro" id="IPR001764">
    <property type="entry name" value="Glyco_hydro_3_N"/>
</dbReference>
<evidence type="ECO:0000313" key="9">
    <source>
        <dbReference type="EMBL" id="AKH42441.1"/>
    </source>
</evidence>
<evidence type="ECO:0000256" key="3">
    <source>
        <dbReference type="ARBA" id="ARBA00012744"/>
    </source>
</evidence>
<evidence type="ECO:0000256" key="2">
    <source>
        <dbReference type="ARBA" id="ARBA00005336"/>
    </source>
</evidence>
<evidence type="ECO:0000313" key="10">
    <source>
        <dbReference type="Proteomes" id="UP000034392"/>
    </source>
</evidence>
<dbReference type="SUPFAM" id="SSF51445">
    <property type="entry name" value="(Trans)glycosidases"/>
    <property type="match status" value="1"/>
</dbReference>
<comment type="catalytic activity">
    <reaction evidence="1">
        <text>Hydrolysis of terminal, non-reducing beta-D-glucosyl residues with release of beta-D-glucose.</text>
        <dbReference type="EC" id="3.2.1.21"/>
    </reaction>
</comment>
<name>A0A0F7KTH5_9SPHN</name>
<protein>
    <recommendedName>
        <fullName evidence="3">beta-glucosidase</fullName>
        <ecNumber evidence="3">3.2.1.21</ecNumber>
    </recommendedName>
</protein>
<dbReference type="Gene3D" id="3.40.50.1700">
    <property type="entry name" value="Glycoside hydrolase family 3 C-terminal domain"/>
    <property type="match status" value="1"/>
</dbReference>
<dbReference type="InterPro" id="IPR017853">
    <property type="entry name" value="GH"/>
</dbReference>
<dbReference type="PRINTS" id="PR00133">
    <property type="entry name" value="GLHYDRLASE3"/>
</dbReference>
<evidence type="ECO:0000256" key="5">
    <source>
        <dbReference type="ARBA" id="ARBA00022801"/>
    </source>
</evidence>
<dbReference type="Gene3D" id="3.20.20.300">
    <property type="entry name" value="Glycoside hydrolase, family 3, N-terminal domain"/>
    <property type="match status" value="1"/>
</dbReference>
<feature type="compositionally biased region" description="Low complexity" evidence="7">
    <location>
        <begin position="662"/>
        <end position="677"/>
    </location>
</feature>
<dbReference type="InterPro" id="IPR036881">
    <property type="entry name" value="Glyco_hydro_3_C_sf"/>
</dbReference>
<keyword evidence="5 9" id="KW-0378">Hydrolase</keyword>
<dbReference type="Pfam" id="PF00933">
    <property type="entry name" value="Glyco_hydro_3"/>
    <property type="match status" value="1"/>
</dbReference>
<dbReference type="InterPro" id="IPR051915">
    <property type="entry name" value="Cellulose_Degrad_GH3"/>
</dbReference>
<keyword evidence="6 9" id="KW-0326">Glycosidase</keyword>
<keyword evidence="10" id="KW-1185">Reference proteome</keyword>
<sequence length="689" mass="74400">MWSAGKVTTLIRDRKSETGRSGMVGKRFFCAILAGTVLAGCASADGGLAASALPAREQPQLGLHIRGAIAADGLQFRDANGNGTLEPYEDWRLPPVERARDLAARMDLREKVGTLMHSTMPGRDGEMGRGAGYDLAALGDLVRGKHVTSFITRLSIAPAELARQSNEAQQVAAAGRLGIPLTISTDPRNHFSYVLGAAEAGTGTTKWPELIGFAALRDLQLVRDFGEIARREYRALGIHMALSPQLDLFTEPRWPRGSGGFGSNAWLTSQMGAAYVASFQGGARELQPDGVMTVVKHWAGYGAQPGGLEAHNYYGRFAEPSDHLEQHMEAFRGAINVGTAGIMPAYPILRNTKWRGKKLEQVGPGFNRLLLKNILRGRYRYDGMILSDWAITRDCNMRCMAPTAEAPQRPQDIATSWGVEDLTVAQRYVKGLLAGIDQFGGTDDVDPLIEAVENGEVSEARLDRSVIRVMTAKFQLGLFDNPYVDPDAAAAQIGRPEDVARADKAQREAQVLLRNQDNALPFAAGGKVWLHGMDPQAARAAGLIVVEDPAQADFAIVRTETAHEELHPHHFFGSRYHEGRLDFRPGDAAYDALEKASAHVPTMLAIFLDRAAVLGNVQDKADVILANFGASDAAIIDVALGRAIARGRLPFELPRSMAAVEAQDPAAPDDSADPLYPYGAGIVPEDSAE</sequence>
<feature type="domain" description="Glycoside hydrolase family 3 N-terminal" evidence="8">
    <location>
        <begin position="141"/>
        <end position="471"/>
    </location>
</feature>
<evidence type="ECO:0000256" key="6">
    <source>
        <dbReference type="ARBA" id="ARBA00023295"/>
    </source>
</evidence>
<evidence type="ECO:0000256" key="1">
    <source>
        <dbReference type="ARBA" id="ARBA00000448"/>
    </source>
</evidence>
<reference evidence="9" key="1">
    <citation type="submission" date="2015-05" db="EMBL/GenBank/DDBJ databases">
        <title>The complete genome of Altererythrobacter atlanticus strain 26DY36.</title>
        <authorList>
            <person name="Wu Y.-H."/>
            <person name="Cheng H."/>
            <person name="Wu X.-W."/>
        </authorList>
    </citation>
    <scope>NUCLEOTIDE SEQUENCE [LARGE SCALE GENOMIC DNA]</scope>
    <source>
        <strain evidence="9">26DY36</strain>
    </source>
</reference>
<comment type="similarity">
    <text evidence="2">Belongs to the glycosyl hydrolase 3 family.</text>
</comment>
<evidence type="ECO:0000256" key="7">
    <source>
        <dbReference type="SAM" id="MobiDB-lite"/>
    </source>
</evidence>
<feature type="region of interest" description="Disordered" evidence="7">
    <location>
        <begin position="660"/>
        <end position="689"/>
    </location>
</feature>
<dbReference type="Proteomes" id="UP000034392">
    <property type="component" value="Chromosome"/>
</dbReference>
<dbReference type="STRING" id="1267766.WYH_01400"/>
<evidence type="ECO:0000256" key="4">
    <source>
        <dbReference type="ARBA" id="ARBA00022729"/>
    </source>
</evidence>
<gene>
    <name evidence="9" type="primary">bglX_1</name>
    <name evidence="9" type="ORF">WYH_01400</name>
</gene>
<dbReference type="GO" id="GO:0008422">
    <property type="term" value="F:beta-glucosidase activity"/>
    <property type="evidence" value="ECO:0007669"/>
    <property type="project" value="UniProtKB-EC"/>
</dbReference>
<dbReference type="GO" id="GO:0009251">
    <property type="term" value="P:glucan catabolic process"/>
    <property type="evidence" value="ECO:0007669"/>
    <property type="project" value="TreeGrafter"/>
</dbReference>
<dbReference type="InterPro" id="IPR036962">
    <property type="entry name" value="Glyco_hydro_3_N_sf"/>
</dbReference>
<evidence type="ECO:0000259" key="8">
    <source>
        <dbReference type="Pfam" id="PF00933"/>
    </source>
</evidence>
<dbReference type="PATRIC" id="fig|1267766.3.peg.1408"/>
<dbReference type="AlphaFoldDB" id="A0A0F7KTH5"/>
<accession>A0A0F7KTH5</accession>
<dbReference type="PANTHER" id="PTHR30620">
    <property type="entry name" value="PERIPLASMIC BETA-GLUCOSIDASE-RELATED"/>
    <property type="match status" value="1"/>
</dbReference>